<dbReference type="Pfam" id="PF00567">
    <property type="entry name" value="TUDOR"/>
    <property type="match status" value="4"/>
</dbReference>
<evidence type="ECO:0000256" key="1">
    <source>
        <dbReference type="ARBA" id="ARBA00022723"/>
    </source>
</evidence>
<dbReference type="Pfam" id="PF01753">
    <property type="entry name" value="zf-MYND"/>
    <property type="match status" value="1"/>
</dbReference>
<dbReference type="PANTHER" id="PTHR22948:SF4">
    <property type="entry name" value="TUDOR DOMAIN-CONTAINING PROTEIN 1"/>
    <property type="match status" value="1"/>
</dbReference>
<dbReference type="Gene3D" id="2.30.30.140">
    <property type="match status" value="4"/>
</dbReference>
<feature type="domain" description="Tudor" evidence="6">
    <location>
        <begin position="676"/>
        <end position="735"/>
    </location>
</feature>
<organism evidence="8 9">
    <name type="scientific">Microcaecilia unicolor</name>
    <dbReference type="NCBI Taxonomy" id="1415580"/>
    <lineage>
        <taxon>Eukaryota</taxon>
        <taxon>Metazoa</taxon>
        <taxon>Chordata</taxon>
        <taxon>Craniata</taxon>
        <taxon>Vertebrata</taxon>
        <taxon>Euteleostomi</taxon>
        <taxon>Amphibia</taxon>
        <taxon>Gymnophiona</taxon>
        <taxon>Siphonopidae</taxon>
        <taxon>Microcaecilia</taxon>
    </lineage>
</organism>
<dbReference type="InterPro" id="IPR002999">
    <property type="entry name" value="Tudor"/>
</dbReference>
<dbReference type="InterPro" id="IPR047377">
    <property type="entry name" value="Tudor_TDRD1_rpt2"/>
</dbReference>
<dbReference type="GeneID" id="115471044"/>
<dbReference type="PROSITE" id="PS01360">
    <property type="entry name" value="ZF_MYND_1"/>
    <property type="match status" value="1"/>
</dbReference>
<dbReference type="InterPro" id="IPR047376">
    <property type="entry name" value="Tudor_TDRD1_rpt1"/>
</dbReference>
<dbReference type="SUPFAM" id="SSF63748">
    <property type="entry name" value="Tudor/PWWP/MBT"/>
    <property type="match status" value="4"/>
</dbReference>
<dbReference type="InterPro" id="IPR050621">
    <property type="entry name" value="Tudor_domain_containing"/>
</dbReference>
<evidence type="ECO:0000313" key="9">
    <source>
        <dbReference type="RefSeq" id="XP_030060572.1"/>
    </source>
</evidence>
<gene>
    <name evidence="9" type="primary">TDRD1</name>
</gene>
<dbReference type="InParanoid" id="A0A6P7XYX2"/>
<dbReference type="CDD" id="cd20408">
    <property type="entry name" value="Tudor_TDRD1_rpt1"/>
    <property type="match status" value="1"/>
</dbReference>
<dbReference type="InterPro" id="IPR002893">
    <property type="entry name" value="Znf_MYND"/>
</dbReference>
<reference evidence="9" key="1">
    <citation type="submission" date="2025-08" db="UniProtKB">
        <authorList>
            <consortium name="RefSeq"/>
        </authorList>
    </citation>
    <scope>IDENTIFICATION</scope>
</reference>
<dbReference type="Gene3D" id="6.10.140.2220">
    <property type="match status" value="1"/>
</dbReference>
<dbReference type="CDD" id="cd20409">
    <property type="entry name" value="Tudor_TDRD1_rpt2"/>
    <property type="match status" value="1"/>
</dbReference>
<evidence type="ECO:0000256" key="3">
    <source>
        <dbReference type="ARBA" id="ARBA00022833"/>
    </source>
</evidence>
<keyword evidence="2 4" id="KW-0863">Zinc-finger</keyword>
<feature type="domain" description="Tudor" evidence="6">
    <location>
        <begin position="991"/>
        <end position="1049"/>
    </location>
</feature>
<evidence type="ECO:0000256" key="5">
    <source>
        <dbReference type="SAM" id="MobiDB-lite"/>
    </source>
</evidence>
<dbReference type="RefSeq" id="XP_030060572.1">
    <property type="nucleotide sequence ID" value="XM_030204712.1"/>
</dbReference>
<keyword evidence="3" id="KW-0862">Zinc</keyword>
<evidence type="ECO:0000256" key="4">
    <source>
        <dbReference type="PROSITE-ProRule" id="PRU00134"/>
    </source>
</evidence>
<dbReference type="SUPFAM" id="SSF144232">
    <property type="entry name" value="HIT/MYND zinc finger-like"/>
    <property type="match status" value="1"/>
</dbReference>
<feature type="domain" description="MYND-type" evidence="7">
    <location>
        <begin position="80"/>
        <end position="116"/>
    </location>
</feature>
<feature type="region of interest" description="Disordered" evidence="5">
    <location>
        <begin position="125"/>
        <end position="157"/>
    </location>
</feature>
<accession>A0A6P7XYX2</accession>
<dbReference type="PROSITE" id="PS50304">
    <property type="entry name" value="TUDOR"/>
    <property type="match status" value="4"/>
</dbReference>
<feature type="compositionally biased region" description="Polar residues" evidence="5">
    <location>
        <begin position="1"/>
        <end position="12"/>
    </location>
</feature>
<evidence type="ECO:0000313" key="8">
    <source>
        <dbReference type="Proteomes" id="UP000515156"/>
    </source>
</evidence>
<feature type="compositionally biased region" description="Low complexity" evidence="5">
    <location>
        <begin position="14"/>
        <end position="25"/>
    </location>
</feature>
<dbReference type="KEGG" id="muo:115471044"/>
<dbReference type="Proteomes" id="UP000515156">
    <property type="component" value="Chromosome 5"/>
</dbReference>
<feature type="domain" description="Tudor" evidence="6">
    <location>
        <begin position="457"/>
        <end position="516"/>
    </location>
</feature>
<dbReference type="PROSITE" id="PS50865">
    <property type="entry name" value="ZF_MYND_2"/>
    <property type="match status" value="1"/>
</dbReference>
<keyword evidence="1" id="KW-0479">Metal-binding</keyword>
<evidence type="ECO:0000259" key="7">
    <source>
        <dbReference type="PROSITE" id="PS50865"/>
    </source>
</evidence>
<dbReference type="InterPro" id="IPR035437">
    <property type="entry name" value="SNase_OB-fold_sf"/>
</dbReference>
<dbReference type="OrthoDB" id="341421at2759"/>
<keyword evidence="8" id="KW-1185">Reference proteome</keyword>
<name>A0A6P7XYX2_9AMPH</name>
<feature type="domain" description="Tudor" evidence="6">
    <location>
        <begin position="226"/>
        <end position="286"/>
    </location>
</feature>
<dbReference type="CTD" id="56165"/>
<feature type="compositionally biased region" description="Basic and acidic residues" evidence="5">
    <location>
        <begin position="125"/>
        <end position="140"/>
    </location>
</feature>
<dbReference type="AlphaFoldDB" id="A0A6P7XYX2"/>
<dbReference type="PANTHER" id="PTHR22948">
    <property type="entry name" value="TUDOR DOMAIN CONTAINING PROTEIN"/>
    <property type="match status" value="1"/>
</dbReference>
<evidence type="ECO:0000256" key="2">
    <source>
        <dbReference type="ARBA" id="ARBA00022771"/>
    </source>
</evidence>
<dbReference type="Gene3D" id="2.40.50.90">
    <property type="match status" value="4"/>
</dbReference>
<dbReference type="FunFam" id="2.30.30.140:FF:000018">
    <property type="entry name" value="Serine/threonine-protein kinase 31"/>
    <property type="match status" value="4"/>
</dbReference>
<protein>
    <submittedName>
        <fullName evidence="9">Tudor domain-containing protein 1</fullName>
    </submittedName>
</protein>
<sequence length="1181" mass="131980">MESNKALTLKTEQSIESLSSGSSSSLFSHLDGVSASHDYGSKSPHARMSKVKSFSETYFHPGYDLSLFNSLAPAPRTTTCHRCGLHGPQRCAQCKQAYYCSTSCQKEDWSVHSVVCKPVRQTKVEDPCKSPTESREKETDQQVVDFPSLESPSKTGSSIQKKIMLSDLQSYELKKGTTFQGTIHEFKDPTEFFMQMCSSEVIECLGKLTLALKEKYMNLACSGEYLPVKEEICAAKYSQDQNWYRVLIQDVNVSQRKAQALYIDYGNEEDVEFNRIQPLHKELELFPPCAIKCCLANIVSKHGGWTRECISTARQLLRGGQCYSATVLDIQQENDTCFAVDIVLASGKHLDQLLLEMGHAESNKKISLKTGPVLDASLKHFKEKRTESKKELCKDLRLLVPKVISPSVGDEFPAVVAELKRPEEFFCQQLQSAHQLSELQIALSEHCRVVPFIPSFSPVVANICCAQFTEDNQWYRATVLEYLSADTALVGYVDYGNCEVISVSRLRPIITKLMELPMQAIKCTLAGVKPLSKTWKPEALAVMKQLVNNKIVTVKVVGKDENTSVVELIDESVSPCVNVAHCLIEMGLTAEERKTEALEFETNNLAEEISTEIAEKSEWVWAELAVNQVTSVRICMLYNPGDFYCQLYKKEDLYALNKLNMSLGQFCQETHTSIYKPEKGKVCCAAFSGDGNWYRGMVKKVNPEGAIKVHFVDYGNMEEVAPEKLHMISSEFLKLPFQAIRCKLAGVKPVSKEWSREATERFQTYVDGVELQARTIYVEQDKVAVEIFDNSSECPQSINELLVSEHMAVKEVDKLEMPKVELAGVASVMPKVELAGVASVMPKVELAGVASVMPKVELAGVASVMPKVELAGVASVMPKVELAGVVSVMPKREQLGISGMLSRKPGSMVSMMLGAERGDGVESTGTFMAGQWKTLELPINTVISGHVLEVISPDLFYVLPNENTVDKEKLQWVMIEIAEYCSHQGNNQEYQPKIGEACCARFTGDNHWYRAVVLETLESAVKVVFADYGNVESLPFTRVLPIKASCLQLPFQIIRCSLAGIVALTGVWTSLAKEMLRELMLGTSILATVLRVIDNTHVLSMEMEIKDERINIAEKLIKENLAKYSNSKSHSPDQDQTNEHCCRDLQNRVKKVEQIQQALLFFLTKRMESEELNQIRKLIEE</sequence>
<dbReference type="FunCoup" id="A0A6P7XYX2">
    <property type="interactions" value="45"/>
</dbReference>
<evidence type="ECO:0000259" key="6">
    <source>
        <dbReference type="PROSITE" id="PS50304"/>
    </source>
</evidence>
<feature type="region of interest" description="Disordered" evidence="5">
    <location>
        <begin position="1"/>
        <end position="25"/>
    </location>
</feature>
<proteinExistence type="predicted"/>
<dbReference type="GO" id="GO:0008270">
    <property type="term" value="F:zinc ion binding"/>
    <property type="evidence" value="ECO:0007669"/>
    <property type="project" value="UniProtKB-KW"/>
</dbReference>
<dbReference type="SMART" id="SM00333">
    <property type="entry name" value="TUDOR"/>
    <property type="match status" value="4"/>
</dbReference>